<dbReference type="SUPFAM" id="SSF47384">
    <property type="entry name" value="Homodimeric domain of signal transducing histidine kinase"/>
    <property type="match status" value="1"/>
</dbReference>
<evidence type="ECO:0000256" key="4">
    <source>
        <dbReference type="ARBA" id="ARBA00022553"/>
    </source>
</evidence>
<keyword evidence="5" id="KW-0808">Transferase</keyword>
<dbReference type="Gene3D" id="1.10.287.130">
    <property type="match status" value="1"/>
</dbReference>
<accession>A0AAE4FLJ0</accession>
<dbReference type="SMART" id="SM00388">
    <property type="entry name" value="HisKA"/>
    <property type="match status" value="1"/>
</dbReference>
<dbReference type="FunFam" id="3.30.565.10:FF:000006">
    <property type="entry name" value="Sensor histidine kinase WalK"/>
    <property type="match status" value="1"/>
</dbReference>
<evidence type="ECO:0000256" key="12">
    <source>
        <dbReference type="SAM" id="Phobius"/>
    </source>
</evidence>
<dbReference type="Pfam" id="PF02518">
    <property type="entry name" value="HATPase_c"/>
    <property type="match status" value="1"/>
</dbReference>
<proteinExistence type="predicted"/>
<keyword evidence="8 12" id="KW-1133">Transmembrane helix</keyword>
<dbReference type="PANTHER" id="PTHR45528:SF8">
    <property type="entry name" value="HISTIDINE KINASE"/>
    <property type="match status" value="1"/>
</dbReference>
<dbReference type="EC" id="2.7.13.3" evidence="3"/>
<dbReference type="CDD" id="cd06225">
    <property type="entry name" value="HAMP"/>
    <property type="match status" value="1"/>
</dbReference>
<comment type="subcellular location">
    <subcellularLocation>
        <location evidence="2">Membrane</location>
        <topology evidence="2">Multi-pass membrane protein</topology>
    </subcellularLocation>
</comment>
<feature type="domain" description="HAMP" evidence="14">
    <location>
        <begin position="198"/>
        <end position="238"/>
    </location>
</feature>
<evidence type="ECO:0000256" key="9">
    <source>
        <dbReference type="ARBA" id="ARBA00023012"/>
    </source>
</evidence>
<gene>
    <name evidence="15" type="ORF">P9J83_10085</name>
</gene>
<dbReference type="Pfam" id="PF00512">
    <property type="entry name" value="HisKA"/>
    <property type="match status" value="1"/>
</dbReference>
<feature type="transmembrane region" description="Helical" evidence="12">
    <location>
        <begin position="168"/>
        <end position="185"/>
    </location>
</feature>
<sequence>MKIRFGLKFKMIVTFLICTYASMIVSGVIMHLFTRDTENYTSNISYANVKFIKELEKVSNKSNEINKVIKNYEEKYKKNNFKIYIVNSKGNVLYQGLNSDEKLIDLQPFIDKQITLQDEIRYDGNKKGVEYSKISAVKVNDEILNVLVKGNTNPMNSYSFIHKYERNIEFLLMIIILVIVISFITRPKLNYIKKICSGLNEMSRGNLKYRINEKGKDELQLIAFNVNNMAKELERKIENERNIETSKQELITNVSHDLRTPLTNIIGYIEIIREGSYKNENELLKYIDIISSKADGLRKLTNDLFMYTKLSSGTVNLNISKFSINELIEQLIDEYIDLFESNNLKIKEDLISESVLINGDPDKIARIFDNLFTNAIKYSIKPSDINLSLTKKGENVIIYISNHCDNLEKEDINNLFERFYMADKSRSDNKNSSGLGLAISRTIAELHHGKLTGEYENEIVTFALELPIKM</sequence>
<dbReference type="GO" id="GO:0005886">
    <property type="term" value="C:plasma membrane"/>
    <property type="evidence" value="ECO:0007669"/>
    <property type="project" value="TreeGrafter"/>
</dbReference>
<evidence type="ECO:0000259" key="13">
    <source>
        <dbReference type="PROSITE" id="PS50109"/>
    </source>
</evidence>
<reference evidence="15" key="1">
    <citation type="submission" date="2023-04" db="EMBL/GenBank/DDBJ databases">
        <title>Assessment of the microbiological origin of a defect in Grana Padano cheese.</title>
        <authorList>
            <person name="Zago M."/>
            <person name="Rossetti L."/>
            <person name="Bonvini B."/>
            <person name="Carminati D."/>
            <person name="Giraffa G."/>
        </authorList>
    </citation>
    <scope>NUCLEOTIDE SEQUENCE</scope>
    <source>
        <strain evidence="15">4990</strain>
    </source>
</reference>
<dbReference type="PANTHER" id="PTHR45528">
    <property type="entry name" value="SENSOR HISTIDINE KINASE CPXA"/>
    <property type="match status" value="1"/>
</dbReference>
<dbReference type="CDD" id="cd00082">
    <property type="entry name" value="HisKA"/>
    <property type="match status" value="1"/>
</dbReference>
<dbReference type="Proteomes" id="UP001182303">
    <property type="component" value="Unassembled WGS sequence"/>
</dbReference>
<dbReference type="InterPro" id="IPR036097">
    <property type="entry name" value="HisK_dim/P_sf"/>
</dbReference>
<keyword evidence="11" id="KW-0175">Coiled coil</keyword>
<keyword evidence="9" id="KW-0902">Two-component regulatory system</keyword>
<dbReference type="RefSeq" id="WP_310943665.1">
    <property type="nucleotide sequence ID" value="NZ_JARUIS010000013.1"/>
</dbReference>
<comment type="caution">
    <text evidence="15">The sequence shown here is derived from an EMBL/GenBank/DDBJ whole genome shotgun (WGS) entry which is preliminary data.</text>
</comment>
<evidence type="ECO:0000256" key="5">
    <source>
        <dbReference type="ARBA" id="ARBA00022679"/>
    </source>
</evidence>
<dbReference type="InterPro" id="IPR036890">
    <property type="entry name" value="HATPase_C_sf"/>
</dbReference>
<evidence type="ECO:0000256" key="8">
    <source>
        <dbReference type="ARBA" id="ARBA00022989"/>
    </source>
</evidence>
<evidence type="ECO:0000256" key="7">
    <source>
        <dbReference type="ARBA" id="ARBA00022777"/>
    </source>
</evidence>
<evidence type="ECO:0000256" key="2">
    <source>
        <dbReference type="ARBA" id="ARBA00004141"/>
    </source>
</evidence>
<dbReference type="SUPFAM" id="SSF55874">
    <property type="entry name" value="ATPase domain of HSP90 chaperone/DNA topoisomerase II/histidine kinase"/>
    <property type="match status" value="1"/>
</dbReference>
<evidence type="ECO:0000256" key="10">
    <source>
        <dbReference type="ARBA" id="ARBA00023136"/>
    </source>
</evidence>
<feature type="coiled-coil region" evidence="11">
    <location>
        <begin position="216"/>
        <end position="250"/>
    </location>
</feature>
<dbReference type="InterPro" id="IPR050398">
    <property type="entry name" value="HssS/ArlS-like"/>
</dbReference>
<dbReference type="Pfam" id="PF00672">
    <property type="entry name" value="HAMP"/>
    <property type="match status" value="1"/>
</dbReference>
<evidence type="ECO:0000259" key="14">
    <source>
        <dbReference type="PROSITE" id="PS50885"/>
    </source>
</evidence>
<evidence type="ECO:0000256" key="11">
    <source>
        <dbReference type="SAM" id="Coils"/>
    </source>
</evidence>
<evidence type="ECO:0000256" key="3">
    <source>
        <dbReference type="ARBA" id="ARBA00012438"/>
    </source>
</evidence>
<dbReference type="PROSITE" id="PS50109">
    <property type="entry name" value="HIS_KIN"/>
    <property type="match status" value="1"/>
</dbReference>
<dbReference type="PROSITE" id="PS50885">
    <property type="entry name" value="HAMP"/>
    <property type="match status" value="1"/>
</dbReference>
<feature type="domain" description="Histidine kinase" evidence="13">
    <location>
        <begin position="253"/>
        <end position="470"/>
    </location>
</feature>
<dbReference type="InterPro" id="IPR003660">
    <property type="entry name" value="HAMP_dom"/>
</dbReference>
<dbReference type="SMART" id="SM00387">
    <property type="entry name" value="HATPase_c"/>
    <property type="match status" value="1"/>
</dbReference>
<dbReference type="SMART" id="SM00304">
    <property type="entry name" value="HAMP"/>
    <property type="match status" value="1"/>
</dbReference>
<dbReference type="GO" id="GO:0000155">
    <property type="term" value="F:phosphorelay sensor kinase activity"/>
    <property type="evidence" value="ECO:0007669"/>
    <property type="project" value="InterPro"/>
</dbReference>
<evidence type="ECO:0000256" key="1">
    <source>
        <dbReference type="ARBA" id="ARBA00000085"/>
    </source>
</evidence>
<keyword evidence="10 12" id="KW-0472">Membrane</keyword>
<dbReference type="InterPro" id="IPR003661">
    <property type="entry name" value="HisK_dim/P_dom"/>
</dbReference>
<dbReference type="AlphaFoldDB" id="A0AAE4FLJ0"/>
<comment type="catalytic activity">
    <reaction evidence="1">
        <text>ATP + protein L-histidine = ADP + protein N-phospho-L-histidine.</text>
        <dbReference type="EC" id="2.7.13.3"/>
    </reaction>
</comment>
<dbReference type="FunFam" id="1.10.287.130:FF:000001">
    <property type="entry name" value="Two-component sensor histidine kinase"/>
    <property type="match status" value="1"/>
</dbReference>
<feature type="transmembrane region" description="Helical" evidence="12">
    <location>
        <begin position="12"/>
        <end position="33"/>
    </location>
</feature>
<organism evidence="15 16">
    <name type="scientific">Clostridium sporogenes</name>
    <dbReference type="NCBI Taxonomy" id="1509"/>
    <lineage>
        <taxon>Bacteria</taxon>
        <taxon>Bacillati</taxon>
        <taxon>Bacillota</taxon>
        <taxon>Clostridia</taxon>
        <taxon>Eubacteriales</taxon>
        <taxon>Clostridiaceae</taxon>
        <taxon>Clostridium</taxon>
    </lineage>
</organism>
<keyword evidence="4" id="KW-0597">Phosphoprotein</keyword>
<dbReference type="SUPFAM" id="SSF158472">
    <property type="entry name" value="HAMP domain-like"/>
    <property type="match status" value="1"/>
</dbReference>
<name>A0AAE4FLJ0_CLOSG</name>
<protein>
    <recommendedName>
        <fullName evidence="3">histidine kinase</fullName>
        <ecNumber evidence="3">2.7.13.3</ecNumber>
    </recommendedName>
</protein>
<evidence type="ECO:0000313" key="15">
    <source>
        <dbReference type="EMBL" id="MDS1003842.1"/>
    </source>
</evidence>
<evidence type="ECO:0000313" key="16">
    <source>
        <dbReference type="Proteomes" id="UP001182303"/>
    </source>
</evidence>
<dbReference type="InterPro" id="IPR005467">
    <property type="entry name" value="His_kinase_dom"/>
</dbReference>
<keyword evidence="6 12" id="KW-0812">Transmembrane</keyword>
<evidence type="ECO:0000256" key="6">
    <source>
        <dbReference type="ARBA" id="ARBA00022692"/>
    </source>
</evidence>
<dbReference type="InterPro" id="IPR003594">
    <property type="entry name" value="HATPase_dom"/>
</dbReference>
<keyword evidence="7 15" id="KW-0418">Kinase</keyword>
<dbReference type="EMBL" id="JARUIS010000013">
    <property type="protein sequence ID" value="MDS1003842.1"/>
    <property type="molecule type" value="Genomic_DNA"/>
</dbReference>
<dbReference type="Gene3D" id="6.10.340.10">
    <property type="match status" value="1"/>
</dbReference>
<dbReference type="Gene3D" id="3.30.565.10">
    <property type="entry name" value="Histidine kinase-like ATPase, C-terminal domain"/>
    <property type="match status" value="1"/>
</dbReference>